<keyword evidence="1" id="KW-1133">Transmembrane helix</keyword>
<reference evidence="2 3" key="1">
    <citation type="journal article" date="2018" name="IMA Fungus">
        <title>IMA Genome-F 10: Nine draft genome sequences of Claviceps purpurea s.lat., including C. arundinis, C. humidiphila, and C. cf. spartinae, pseudomolecules for the pitch canker pathogen Fusarium circinatum, draft genome of Davidsoniella eucalypti, Grosmannia galeiformis, Quambalaria eucalypti, and Teratosphaeria destructans.</title>
        <authorList>
            <person name="Wingfield B.D."/>
            <person name="Liu M."/>
            <person name="Nguyen H.D."/>
            <person name="Lane F.A."/>
            <person name="Morgan S.W."/>
            <person name="De Vos L."/>
            <person name="Wilken P.M."/>
            <person name="Duong T.A."/>
            <person name="Aylward J."/>
            <person name="Coetzee M.P."/>
            <person name="Dadej K."/>
            <person name="De Beer Z.W."/>
            <person name="Findlay W."/>
            <person name="Havenga M."/>
            <person name="Kolarik M."/>
            <person name="Menzies J.G."/>
            <person name="Naidoo K."/>
            <person name="Pochopski O."/>
            <person name="Shoukouhi P."/>
            <person name="Santana Q.C."/>
            <person name="Seifert K.A."/>
            <person name="Soal N."/>
            <person name="Steenkamp E.T."/>
            <person name="Tatham C.T."/>
            <person name="van der Nest M.A."/>
            <person name="Wingfield M.J."/>
        </authorList>
    </citation>
    <scope>NUCLEOTIDE SEQUENCE [LARGE SCALE GENOMIC DNA]</scope>
    <source>
        <strain evidence="2">CMW44962</strain>
    </source>
</reference>
<comment type="caution">
    <text evidence="2">The sequence shown here is derived from an EMBL/GenBank/DDBJ whole genome shotgun (WGS) entry which is preliminary data.</text>
</comment>
<keyword evidence="1" id="KW-0812">Transmembrane</keyword>
<gene>
    <name evidence="2" type="ORF">Tdes44962_MAKER06034</name>
</gene>
<organism evidence="2 3">
    <name type="scientific">Teratosphaeria destructans</name>
    <dbReference type="NCBI Taxonomy" id="418781"/>
    <lineage>
        <taxon>Eukaryota</taxon>
        <taxon>Fungi</taxon>
        <taxon>Dikarya</taxon>
        <taxon>Ascomycota</taxon>
        <taxon>Pezizomycotina</taxon>
        <taxon>Dothideomycetes</taxon>
        <taxon>Dothideomycetidae</taxon>
        <taxon>Mycosphaerellales</taxon>
        <taxon>Teratosphaeriaceae</taxon>
        <taxon>Teratosphaeria</taxon>
    </lineage>
</organism>
<accession>A0A9W7VXY1</accession>
<keyword evidence="1" id="KW-0472">Membrane</keyword>
<feature type="transmembrane region" description="Helical" evidence="1">
    <location>
        <begin position="109"/>
        <end position="131"/>
    </location>
</feature>
<protein>
    <submittedName>
        <fullName evidence="2">Uncharacterized protein</fullName>
    </submittedName>
</protein>
<evidence type="ECO:0000313" key="3">
    <source>
        <dbReference type="Proteomes" id="UP001138500"/>
    </source>
</evidence>
<dbReference type="AlphaFoldDB" id="A0A9W7VXY1"/>
<name>A0A9W7VXY1_9PEZI</name>
<dbReference type="Proteomes" id="UP001138500">
    <property type="component" value="Unassembled WGS sequence"/>
</dbReference>
<feature type="transmembrane region" description="Helical" evidence="1">
    <location>
        <begin position="72"/>
        <end position="89"/>
    </location>
</feature>
<evidence type="ECO:0000256" key="1">
    <source>
        <dbReference type="SAM" id="Phobius"/>
    </source>
</evidence>
<reference evidence="2 3" key="2">
    <citation type="journal article" date="2021" name="Curr. Genet.">
        <title>Genetic response to nitrogen starvation in the aggressive Eucalyptus foliar pathogen Teratosphaeria destructans.</title>
        <authorList>
            <person name="Havenga M."/>
            <person name="Wingfield B.D."/>
            <person name="Wingfield M.J."/>
            <person name="Dreyer L.L."/>
            <person name="Roets F."/>
            <person name="Aylward J."/>
        </authorList>
    </citation>
    <scope>NUCLEOTIDE SEQUENCE [LARGE SCALE GENOMIC DNA]</scope>
    <source>
        <strain evidence="2">CMW44962</strain>
    </source>
</reference>
<dbReference type="EMBL" id="RIBY02002522">
    <property type="protein sequence ID" value="KAH9810500.1"/>
    <property type="molecule type" value="Genomic_DNA"/>
</dbReference>
<keyword evidence="3" id="KW-1185">Reference proteome</keyword>
<sequence length="140" mass="15346">MPSSSGLPSDATVVLRLRPKCGMKRLLRRLDLWCCDLGVRVPLSCVPSFCDPASEAKDWVSCLLLELMRKKFLIFWPVEWLCGALLLVFKARPLNPRFPPLSLVLPPSLLFSACGILGAVAVVMPCTVRILPVMAPGEVG</sequence>
<proteinExistence type="predicted"/>
<evidence type="ECO:0000313" key="2">
    <source>
        <dbReference type="EMBL" id="KAH9810500.1"/>
    </source>
</evidence>